<evidence type="ECO:0000256" key="5">
    <source>
        <dbReference type="ARBA" id="ARBA00022833"/>
    </source>
</evidence>
<dbReference type="SMART" id="SM01168">
    <property type="entry name" value="DUF1907"/>
    <property type="match status" value="1"/>
</dbReference>
<accession>A0A151XCV3</accession>
<evidence type="ECO:0000313" key="9">
    <source>
        <dbReference type="Proteomes" id="UP000075809"/>
    </source>
</evidence>
<dbReference type="AlphaFoldDB" id="A0A151XCV3"/>
<keyword evidence="9" id="KW-1185">Reference proteome</keyword>
<comment type="subcellular location">
    <subcellularLocation>
        <location evidence="1">Nucleus</location>
    </subcellularLocation>
</comment>
<organism evidence="8 9">
    <name type="scientific">Mycetomoellerius zeteki</name>
    <dbReference type="NCBI Taxonomy" id="64791"/>
    <lineage>
        <taxon>Eukaryota</taxon>
        <taxon>Metazoa</taxon>
        <taxon>Ecdysozoa</taxon>
        <taxon>Arthropoda</taxon>
        <taxon>Hexapoda</taxon>
        <taxon>Insecta</taxon>
        <taxon>Pterygota</taxon>
        <taxon>Neoptera</taxon>
        <taxon>Endopterygota</taxon>
        <taxon>Hymenoptera</taxon>
        <taxon>Apocrita</taxon>
        <taxon>Aculeata</taxon>
        <taxon>Formicoidea</taxon>
        <taxon>Formicidae</taxon>
        <taxon>Myrmicinae</taxon>
        <taxon>Mycetomoellerius</taxon>
    </lineage>
</organism>
<evidence type="ECO:0000313" key="8">
    <source>
        <dbReference type="EMBL" id="KYQ58179.1"/>
    </source>
</evidence>
<dbReference type="InterPro" id="IPR015021">
    <property type="entry name" value="C11orf54_DUF1907"/>
</dbReference>
<evidence type="ECO:0000259" key="7">
    <source>
        <dbReference type="SMART" id="SM01168"/>
    </source>
</evidence>
<keyword evidence="5" id="KW-0862">Zinc</keyword>
<keyword evidence="6" id="KW-0539">Nucleus</keyword>
<protein>
    <recommendedName>
        <fullName evidence="7">DUF1907 domain-containing protein</fullName>
    </recommendedName>
</protein>
<name>A0A151XCV3_9HYME</name>
<dbReference type="GO" id="GO:0005634">
    <property type="term" value="C:nucleus"/>
    <property type="evidence" value="ECO:0007669"/>
    <property type="project" value="UniProtKB-SubCell"/>
</dbReference>
<dbReference type="GO" id="GO:0016788">
    <property type="term" value="F:hydrolase activity, acting on ester bonds"/>
    <property type="evidence" value="ECO:0007669"/>
    <property type="project" value="TreeGrafter"/>
</dbReference>
<dbReference type="Proteomes" id="UP000075809">
    <property type="component" value="Unassembled WGS sequence"/>
</dbReference>
<evidence type="ECO:0000256" key="4">
    <source>
        <dbReference type="ARBA" id="ARBA00022801"/>
    </source>
</evidence>
<dbReference type="Pfam" id="PF08925">
    <property type="entry name" value="DUF1907"/>
    <property type="match status" value="2"/>
</dbReference>
<dbReference type="GO" id="GO:0008270">
    <property type="term" value="F:zinc ion binding"/>
    <property type="evidence" value="ECO:0007669"/>
    <property type="project" value="TreeGrafter"/>
</dbReference>
<evidence type="ECO:0000256" key="3">
    <source>
        <dbReference type="ARBA" id="ARBA00022723"/>
    </source>
</evidence>
<reference evidence="8 9" key="1">
    <citation type="submission" date="2015-09" db="EMBL/GenBank/DDBJ databases">
        <title>Trachymyrmex zeteki WGS genome.</title>
        <authorList>
            <person name="Nygaard S."/>
            <person name="Hu H."/>
            <person name="Boomsma J."/>
            <person name="Zhang G."/>
        </authorList>
    </citation>
    <scope>NUCLEOTIDE SEQUENCE [LARGE SCALE GENOMIC DNA]</scope>
    <source>
        <strain evidence="8">Tzet28-1</strain>
        <tissue evidence="8">Whole body</tissue>
    </source>
</reference>
<dbReference type="PANTHER" id="PTHR13204:SF1">
    <property type="entry name" value="ESTER HYDROLASE C11ORF54"/>
    <property type="match status" value="1"/>
</dbReference>
<comment type="subunit">
    <text evidence="2">Monomer.</text>
</comment>
<dbReference type="EMBL" id="KQ982296">
    <property type="protein sequence ID" value="KYQ58179.1"/>
    <property type="molecule type" value="Genomic_DNA"/>
</dbReference>
<dbReference type="SUPFAM" id="SSF117856">
    <property type="entry name" value="AF0104/ALDC/Ptd012-like"/>
    <property type="match status" value="1"/>
</dbReference>
<keyword evidence="4" id="KW-0378">Hydrolase</keyword>
<feature type="domain" description="DUF1907" evidence="7">
    <location>
        <begin position="33"/>
        <end position="258"/>
    </location>
</feature>
<proteinExistence type="predicted"/>
<gene>
    <name evidence="8" type="ORF">ALC60_02839</name>
</gene>
<sequence length="264" mass="29708">MAEVPNGDSYTTDELPYVEIPLLTPTISEIAEVLHNEMQPLFHEVNVDIASCPCLTVAPYNLAGVGLCGNTSVIMYYPENSEGWNHRTKNIRDMLTASCRDSFVIGATYATKPSMPYYGHLIMNATYRAPNGIRNESRIISANKALGGVLRIKNGRVACNVMWDDYEEPMPRFYDFIQQQQCPEIDVESDMVAVGTMLSEKPELLTNQEQRYGLNLYKRSEFHCFSNIETGGQFISDTTPDTTEYEGYFNVAEQINFVGDFVSV</sequence>
<keyword evidence="3" id="KW-0479">Metal-binding</keyword>
<evidence type="ECO:0000256" key="1">
    <source>
        <dbReference type="ARBA" id="ARBA00004123"/>
    </source>
</evidence>
<dbReference type="PANTHER" id="PTHR13204">
    <property type="entry name" value="PTD012 PROTEIN"/>
    <property type="match status" value="1"/>
</dbReference>
<evidence type="ECO:0000256" key="6">
    <source>
        <dbReference type="ARBA" id="ARBA00023242"/>
    </source>
</evidence>
<evidence type="ECO:0000256" key="2">
    <source>
        <dbReference type="ARBA" id="ARBA00011245"/>
    </source>
</evidence>